<accession>A0A5B2W312</accession>
<reference evidence="2 3" key="2">
    <citation type="submission" date="2019-09" db="EMBL/GenBank/DDBJ databases">
        <authorList>
            <person name="Jin C."/>
        </authorList>
    </citation>
    <scope>NUCLEOTIDE SEQUENCE [LARGE SCALE GENOMIC DNA]</scope>
    <source>
        <strain evidence="2 3">AN110305</strain>
    </source>
</reference>
<dbReference type="SUPFAM" id="SSF69118">
    <property type="entry name" value="AhpD-like"/>
    <property type="match status" value="1"/>
</dbReference>
<dbReference type="OrthoDB" id="4704294at2"/>
<feature type="non-terminal residue" evidence="2">
    <location>
        <position position="1"/>
    </location>
</feature>
<dbReference type="InterPro" id="IPR003779">
    <property type="entry name" value="CMD-like"/>
</dbReference>
<evidence type="ECO:0000313" key="2">
    <source>
        <dbReference type="EMBL" id="KAA2246001.1"/>
    </source>
</evidence>
<sequence>GWLRFAGRLMPGGTLPRRDTELVILRVAHLRRCAYEFEHHVRIGRRTGITRDDIHRIEAGPRAPGWTPRERALLHAVDVLHTERDLDDATWAELGTHLNEPAVIEFLLLAGHYDMLATFVNTLRIEPDQARR</sequence>
<dbReference type="Gene3D" id="1.20.1290.10">
    <property type="entry name" value="AhpD-like"/>
    <property type="match status" value="1"/>
</dbReference>
<feature type="domain" description="Carboxymuconolactone decarboxylase-like" evidence="1">
    <location>
        <begin position="2"/>
        <end position="77"/>
    </location>
</feature>
<dbReference type="InterPro" id="IPR029032">
    <property type="entry name" value="AhpD-like"/>
</dbReference>
<dbReference type="Proteomes" id="UP000323454">
    <property type="component" value="Unassembled WGS sequence"/>
</dbReference>
<dbReference type="GO" id="GO:0051920">
    <property type="term" value="F:peroxiredoxin activity"/>
    <property type="evidence" value="ECO:0007669"/>
    <property type="project" value="InterPro"/>
</dbReference>
<reference evidence="2 3" key="1">
    <citation type="submission" date="2019-09" db="EMBL/GenBank/DDBJ databases">
        <title>Goodfellowia gen. nov., a new genus of the Pseudonocardineae related to Actinoalloteichus, containing Goodfellowia coeruleoviolacea gen. nov., comb. nov. gen. nov., comb. nov.</title>
        <authorList>
            <person name="Labeda D."/>
        </authorList>
    </citation>
    <scope>NUCLEOTIDE SEQUENCE [LARGE SCALE GENOMIC DNA]</scope>
    <source>
        <strain evidence="2 3">AN110305</strain>
    </source>
</reference>
<dbReference type="AlphaFoldDB" id="A0A5B2W312"/>
<organism evidence="2 3">
    <name type="scientific">Solihabitans fulvus</name>
    <dbReference type="NCBI Taxonomy" id="1892852"/>
    <lineage>
        <taxon>Bacteria</taxon>
        <taxon>Bacillati</taxon>
        <taxon>Actinomycetota</taxon>
        <taxon>Actinomycetes</taxon>
        <taxon>Pseudonocardiales</taxon>
        <taxon>Pseudonocardiaceae</taxon>
        <taxon>Solihabitans</taxon>
    </lineage>
</organism>
<evidence type="ECO:0000313" key="3">
    <source>
        <dbReference type="Proteomes" id="UP000323454"/>
    </source>
</evidence>
<dbReference type="RefSeq" id="WP_149855305.1">
    <property type="nucleotide sequence ID" value="NZ_VUOB01000153.1"/>
</dbReference>
<evidence type="ECO:0000259" key="1">
    <source>
        <dbReference type="Pfam" id="PF02627"/>
    </source>
</evidence>
<protein>
    <submittedName>
        <fullName evidence="2">Carboxymuconolactone decarboxylase family protein</fullName>
    </submittedName>
</protein>
<dbReference type="Pfam" id="PF02627">
    <property type="entry name" value="CMD"/>
    <property type="match status" value="1"/>
</dbReference>
<dbReference type="EMBL" id="VUOB01000153">
    <property type="protein sequence ID" value="KAA2246001.1"/>
    <property type="molecule type" value="Genomic_DNA"/>
</dbReference>
<gene>
    <name evidence="2" type="ORF">F0L68_40925</name>
</gene>
<proteinExistence type="predicted"/>
<dbReference type="PANTHER" id="PTHR34846:SF5">
    <property type="entry name" value="CARBOXYMUCONOLACTONE DECARBOXYLASE-LIKE DOMAIN-CONTAINING PROTEIN"/>
    <property type="match status" value="1"/>
</dbReference>
<dbReference type="PANTHER" id="PTHR34846">
    <property type="entry name" value="4-CARBOXYMUCONOLACTONE DECARBOXYLASE FAMILY PROTEIN (AFU_ORTHOLOGUE AFUA_6G11590)"/>
    <property type="match status" value="1"/>
</dbReference>
<keyword evidence="3" id="KW-1185">Reference proteome</keyword>
<comment type="caution">
    <text evidence="2">The sequence shown here is derived from an EMBL/GenBank/DDBJ whole genome shotgun (WGS) entry which is preliminary data.</text>
</comment>
<name>A0A5B2W312_9PSEU</name>